<evidence type="ECO:0000313" key="2">
    <source>
        <dbReference type="Proteomes" id="UP000594638"/>
    </source>
</evidence>
<dbReference type="AlphaFoldDB" id="A0A8S0QA49"/>
<organism evidence="1 2">
    <name type="scientific">Olea europaea subsp. europaea</name>
    <dbReference type="NCBI Taxonomy" id="158383"/>
    <lineage>
        <taxon>Eukaryota</taxon>
        <taxon>Viridiplantae</taxon>
        <taxon>Streptophyta</taxon>
        <taxon>Embryophyta</taxon>
        <taxon>Tracheophyta</taxon>
        <taxon>Spermatophyta</taxon>
        <taxon>Magnoliopsida</taxon>
        <taxon>eudicotyledons</taxon>
        <taxon>Gunneridae</taxon>
        <taxon>Pentapetalae</taxon>
        <taxon>asterids</taxon>
        <taxon>lamiids</taxon>
        <taxon>Lamiales</taxon>
        <taxon>Oleaceae</taxon>
        <taxon>Oleeae</taxon>
        <taxon>Olea</taxon>
    </lineage>
</organism>
<proteinExistence type="predicted"/>
<sequence length="87" mass="9475">MNSGPESSSVTGGDRETTDFACLILYSFHAGKNCGKSFINTITSLVIDANQALKKQGLAGQSTITQQNRMLCERPDRLKLIRALGRE</sequence>
<dbReference type="EMBL" id="CACTIH010000584">
    <property type="protein sequence ID" value="CAA2961652.1"/>
    <property type="molecule type" value="Genomic_DNA"/>
</dbReference>
<protein>
    <submittedName>
        <fullName evidence="1">Uncharacterized protein</fullName>
    </submittedName>
</protein>
<dbReference type="Gramene" id="OE9A089125T1">
    <property type="protein sequence ID" value="OE9A089125C1"/>
    <property type="gene ID" value="OE9A089125"/>
</dbReference>
<dbReference type="Proteomes" id="UP000594638">
    <property type="component" value="Unassembled WGS sequence"/>
</dbReference>
<keyword evidence="2" id="KW-1185">Reference proteome</keyword>
<comment type="caution">
    <text evidence="1">The sequence shown here is derived from an EMBL/GenBank/DDBJ whole genome shotgun (WGS) entry which is preliminary data.</text>
</comment>
<reference evidence="1 2" key="1">
    <citation type="submission" date="2019-12" db="EMBL/GenBank/DDBJ databases">
        <authorList>
            <person name="Alioto T."/>
            <person name="Alioto T."/>
            <person name="Gomez Garrido J."/>
        </authorList>
    </citation>
    <scope>NUCLEOTIDE SEQUENCE [LARGE SCALE GENOMIC DNA]</scope>
</reference>
<gene>
    <name evidence="1" type="ORF">OLEA9_A089125</name>
</gene>
<accession>A0A8S0QA49</accession>
<evidence type="ECO:0000313" key="1">
    <source>
        <dbReference type="EMBL" id="CAA2961652.1"/>
    </source>
</evidence>
<name>A0A8S0QA49_OLEEU</name>